<accession>A0A1J5RCR9</accession>
<evidence type="ECO:0000256" key="3">
    <source>
        <dbReference type="ARBA" id="ARBA00023211"/>
    </source>
</evidence>
<proteinExistence type="predicted"/>
<dbReference type="EC" id="3.5.3.1" evidence="4"/>
<evidence type="ECO:0000256" key="1">
    <source>
        <dbReference type="ARBA" id="ARBA00022723"/>
    </source>
</evidence>
<dbReference type="PROSITE" id="PS51409">
    <property type="entry name" value="ARGINASE_2"/>
    <property type="match status" value="1"/>
</dbReference>
<protein>
    <submittedName>
        <fullName evidence="4">Arginase</fullName>
        <ecNumber evidence="4">3.5.3.1</ecNumber>
    </submittedName>
</protein>
<keyword evidence="1" id="KW-0479">Metal-binding</keyword>
<comment type="caution">
    <text evidence="4">The sequence shown here is derived from an EMBL/GenBank/DDBJ whole genome shotgun (WGS) entry which is preliminary data.</text>
</comment>
<dbReference type="GO" id="GO:0005829">
    <property type="term" value="C:cytosol"/>
    <property type="evidence" value="ECO:0007669"/>
    <property type="project" value="TreeGrafter"/>
</dbReference>
<gene>
    <name evidence="4" type="primary">rocF_2</name>
    <name evidence="4" type="ORF">GALL_322300</name>
</gene>
<sequence length="290" mass="31098">MKALIIMVPFDSGHRDARMGRGPGDLVRHGAADRLQQAGWDVETIVAEPESGFATEIGTAFELQRRIAQWVKTAIDGGSFPLILSGNCNIAAIGALAGIGSLRPSLVWFDGHADFCTPETAELGYLDGMGLAMATGRCWTGLTARIPGFFPVPDERVLLAGAHEIEEQEGKDLRASGIMHMDADGIRSPDGKKRLAQACDLLKRRTDATYLHVDLDVHDATIARANHLAPRGGLAPDDVREAICAVIDSLPVRVASLTAYDPDADPNGSMRKVALDLLSTMMQRVAAHRA</sequence>
<dbReference type="Gene3D" id="3.40.800.10">
    <property type="entry name" value="Ureohydrolase domain"/>
    <property type="match status" value="1"/>
</dbReference>
<name>A0A1J5RCR9_9ZZZZ</name>
<dbReference type="PANTHER" id="PTHR43782">
    <property type="entry name" value="ARGINASE"/>
    <property type="match status" value="1"/>
</dbReference>
<dbReference type="GO" id="GO:0005634">
    <property type="term" value="C:nucleus"/>
    <property type="evidence" value="ECO:0007669"/>
    <property type="project" value="TreeGrafter"/>
</dbReference>
<dbReference type="GO" id="GO:0030145">
    <property type="term" value="F:manganese ion binding"/>
    <property type="evidence" value="ECO:0007669"/>
    <property type="project" value="TreeGrafter"/>
</dbReference>
<dbReference type="InterPro" id="IPR023696">
    <property type="entry name" value="Ureohydrolase_dom_sf"/>
</dbReference>
<reference evidence="4" key="1">
    <citation type="submission" date="2016-10" db="EMBL/GenBank/DDBJ databases">
        <title>Sequence of Gallionella enrichment culture.</title>
        <authorList>
            <person name="Poehlein A."/>
            <person name="Muehling M."/>
            <person name="Daniel R."/>
        </authorList>
    </citation>
    <scope>NUCLEOTIDE SEQUENCE</scope>
</reference>
<dbReference type="AlphaFoldDB" id="A0A1J5RCR9"/>
<dbReference type="PANTHER" id="PTHR43782:SF3">
    <property type="entry name" value="ARGINASE"/>
    <property type="match status" value="1"/>
</dbReference>
<evidence type="ECO:0000313" key="4">
    <source>
        <dbReference type="EMBL" id="OIQ85925.1"/>
    </source>
</evidence>
<dbReference type="GO" id="GO:0004053">
    <property type="term" value="F:arginase activity"/>
    <property type="evidence" value="ECO:0007669"/>
    <property type="project" value="UniProtKB-EC"/>
</dbReference>
<evidence type="ECO:0000256" key="2">
    <source>
        <dbReference type="ARBA" id="ARBA00022801"/>
    </source>
</evidence>
<dbReference type="EMBL" id="MLJW01000511">
    <property type="protein sequence ID" value="OIQ85925.1"/>
    <property type="molecule type" value="Genomic_DNA"/>
</dbReference>
<keyword evidence="2 4" id="KW-0378">Hydrolase</keyword>
<dbReference type="CDD" id="cd09999">
    <property type="entry name" value="Arginase-like_1"/>
    <property type="match status" value="1"/>
</dbReference>
<organism evidence="4">
    <name type="scientific">mine drainage metagenome</name>
    <dbReference type="NCBI Taxonomy" id="410659"/>
    <lineage>
        <taxon>unclassified sequences</taxon>
        <taxon>metagenomes</taxon>
        <taxon>ecological metagenomes</taxon>
    </lineage>
</organism>
<dbReference type="InterPro" id="IPR006035">
    <property type="entry name" value="Ureohydrolase"/>
</dbReference>
<dbReference type="Pfam" id="PF00491">
    <property type="entry name" value="Arginase"/>
    <property type="match status" value="1"/>
</dbReference>
<dbReference type="SUPFAM" id="SSF52768">
    <property type="entry name" value="Arginase/deacetylase"/>
    <property type="match status" value="1"/>
</dbReference>
<keyword evidence="3" id="KW-0464">Manganese</keyword>